<sequence>MGSMVRAAALRGLQPLVDELGGDGAALLARFRVPPEAVDVDDAVIPAHTAGRLLETAAAELGCPDLGLRLAEHQGPEVLGPLAIAVESAQTMGDALDCASRFLFVHSPALSVEQVPDPEGARGVVGLRYGSRDAETIPPQSIDLGLGLLHRVVGLLRAGPYGLRAAHLPHPPLAPVSRYIAFFGADVLFDRPHAVLRVPAELAATPVRGGDEMLHGIAVEFLESHFPEPGRIVAPRVRGALAQSLGTSPARVDAVARLLALHPRTLQRYLAVEGTTFGAILDDVRRDTAHRLLTRTDLPLSQVAAMVGLAEQSALTRAVRRWFGAPPREVRRRAGT</sequence>
<keyword evidence="6" id="KW-1185">Reference proteome</keyword>
<dbReference type="SUPFAM" id="SSF46689">
    <property type="entry name" value="Homeodomain-like"/>
    <property type="match status" value="1"/>
</dbReference>
<name>A0A6M6JHJ1_9PSEU</name>
<dbReference type="PROSITE" id="PS01124">
    <property type="entry name" value="HTH_ARAC_FAMILY_2"/>
    <property type="match status" value="1"/>
</dbReference>
<evidence type="ECO:0000259" key="4">
    <source>
        <dbReference type="PROSITE" id="PS01124"/>
    </source>
</evidence>
<evidence type="ECO:0000256" key="2">
    <source>
        <dbReference type="ARBA" id="ARBA00023125"/>
    </source>
</evidence>
<dbReference type="Pfam" id="PF12625">
    <property type="entry name" value="Arabinose_bd"/>
    <property type="match status" value="1"/>
</dbReference>
<dbReference type="KEGG" id="pbro:HOP40_18220"/>
<dbReference type="RefSeq" id="WP_172160183.1">
    <property type="nucleotide sequence ID" value="NZ_CP053564.1"/>
</dbReference>
<proteinExistence type="predicted"/>
<dbReference type="InterPro" id="IPR018060">
    <property type="entry name" value="HTH_AraC"/>
</dbReference>
<reference evidence="5 6" key="1">
    <citation type="submission" date="2020-05" db="EMBL/GenBank/DDBJ databases">
        <authorList>
            <person name="Mo P."/>
        </authorList>
    </citation>
    <scope>NUCLEOTIDE SEQUENCE [LARGE SCALE GENOMIC DNA]</scope>
    <source>
        <strain evidence="5 6">Gen01</strain>
    </source>
</reference>
<dbReference type="GO" id="GO:0003700">
    <property type="term" value="F:DNA-binding transcription factor activity"/>
    <property type="evidence" value="ECO:0007669"/>
    <property type="project" value="InterPro"/>
</dbReference>
<dbReference type="PANTHER" id="PTHR47894:SF4">
    <property type="entry name" value="HTH-TYPE TRANSCRIPTIONAL REGULATOR GADX"/>
    <property type="match status" value="1"/>
</dbReference>
<organism evidence="5 6">
    <name type="scientific">Pseudonocardia broussonetiae</name>
    <dbReference type="NCBI Taxonomy" id="2736640"/>
    <lineage>
        <taxon>Bacteria</taxon>
        <taxon>Bacillati</taxon>
        <taxon>Actinomycetota</taxon>
        <taxon>Actinomycetes</taxon>
        <taxon>Pseudonocardiales</taxon>
        <taxon>Pseudonocardiaceae</taxon>
        <taxon>Pseudonocardia</taxon>
    </lineage>
</organism>
<dbReference type="GO" id="GO:0000976">
    <property type="term" value="F:transcription cis-regulatory region binding"/>
    <property type="evidence" value="ECO:0007669"/>
    <property type="project" value="TreeGrafter"/>
</dbReference>
<dbReference type="PANTHER" id="PTHR47894">
    <property type="entry name" value="HTH-TYPE TRANSCRIPTIONAL REGULATOR GADX"/>
    <property type="match status" value="1"/>
</dbReference>
<keyword evidence="2" id="KW-0238">DNA-binding</keyword>
<accession>A0A6M6JHJ1</accession>
<dbReference type="InterPro" id="IPR032687">
    <property type="entry name" value="AraC-type_N"/>
</dbReference>
<keyword evidence="1" id="KW-0805">Transcription regulation</keyword>
<dbReference type="EMBL" id="CP053564">
    <property type="protein sequence ID" value="QJY47508.1"/>
    <property type="molecule type" value="Genomic_DNA"/>
</dbReference>
<feature type="domain" description="HTH araC/xylS-type" evidence="4">
    <location>
        <begin position="235"/>
        <end position="333"/>
    </location>
</feature>
<protein>
    <submittedName>
        <fullName evidence="5">AraC family transcriptional regulator</fullName>
    </submittedName>
</protein>
<dbReference type="Pfam" id="PF12833">
    <property type="entry name" value="HTH_18"/>
    <property type="match status" value="1"/>
</dbReference>
<gene>
    <name evidence="5" type="ORF">HOP40_18220</name>
</gene>
<dbReference type="AlphaFoldDB" id="A0A6M6JHJ1"/>
<dbReference type="GO" id="GO:0005829">
    <property type="term" value="C:cytosol"/>
    <property type="evidence" value="ECO:0007669"/>
    <property type="project" value="TreeGrafter"/>
</dbReference>
<keyword evidence="3" id="KW-0804">Transcription</keyword>
<evidence type="ECO:0000313" key="6">
    <source>
        <dbReference type="Proteomes" id="UP000505377"/>
    </source>
</evidence>
<evidence type="ECO:0000256" key="1">
    <source>
        <dbReference type="ARBA" id="ARBA00023015"/>
    </source>
</evidence>
<evidence type="ECO:0000256" key="3">
    <source>
        <dbReference type="ARBA" id="ARBA00023163"/>
    </source>
</evidence>
<dbReference type="Proteomes" id="UP000505377">
    <property type="component" value="Chromosome"/>
</dbReference>
<dbReference type="InterPro" id="IPR009057">
    <property type="entry name" value="Homeodomain-like_sf"/>
</dbReference>
<evidence type="ECO:0000313" key="5">
    <source>
        <dbReference type="EMBL" id="QJY47508.1"/>
    </source>
</evidence>
<dbReference type="Gene3D" id="1.10.10.60">
    <property type="entry name" value="Homeodomain-like"/>
    <property type="match status" value="1"/>
</dbReference>
<dbReference type="SMART" id="SM00342">
    <property type="entry name" value="HTH_ARAC"/>
    <property type="match status" value="1"/>
</dbReference>